<dbReference type="GO" id="GO:0005886">
    <property type="term" value="C:plasma membrane"/>
    <property type="evidence" value="ECO:0007669"/>
    <property type="project" value="TreeGrafter"/>
</dbReference>
<dbReference type="GO" id="GO:0008381">
    <property type="term" value="F:mechanosensitive monoatomic ion channel activity"/>
    <property type="evidence" value="ECO:0007669"/>
    <property type="project" value="InterPro"/>
</dbReference>
<reference evidence="8" key="1">
    <citation type="submission" date="2016-10" db="EMBL/GenBank/DDBJ databases">
        <authorList>
            <person name="Varghese N."/>
            <person name="Submissions S."/>
        </authorList>
    </citation>
    <scope>NUCLEOTIDE SEQUENCE [LARGE SCALE GENOMIC DNA]</scope>
    <source>
        <strain evidence="8">DSM 22251</strain>
    </source>
</reference>
<keyword evidence="4 5" id="KW-0472">Membrane</keyword>
<feature type="transmembrane region" description="Helical" evidence="5">
    <location>
        <begin position="106"/>
        <end position="124"/>
    </location>
</feature>
<accession>A0A1I3KYQ2</accession>
<dbReference type="Pfam" id="PF00924">
    <property type="entry name" value="MS_channel_2nd"/>
    <property type="match status" value="1"/>
</dbReference>
<organism evidence="7 8">
    <name type="scientific">Kaistella treverensis</name>
    <dbReference type="NCBI Taxonomy" id="631455"/>
    <lineage>
        <taxon>Bacteria</taxon>
        <taxon>Pseudomonadati</taxon>
        <taxon>Bacteroidota</taxon>
        <taxon>Flavobacteriia</taxon>
        <taxon>Flavobacteriales</taxon>
        <taxon>Weeksellaceae</taxon>
        <taxon>Chryseobacterium group</taxon>
        <taxon>Kaistella</taxon>
    </lineage>
</organism>
<comment type="subcellular location">
    <subcellularLocation>
        <location evidence="1">Membrane</location>
    </subcellularLocation>
</comment>
<keyword evidence="2 5" id="KW-0812">Transmembrane</keyword>
<feature type="transmembrane region" description="Helical" evidence="5">
    <location>
        <begin position="136"/>
        <end position="154"/>
    </location>
</feature>
<evidence type="ECO:0000313" key="7">
    <source>
        <dbReference type="EMBL" id="SFI77661.1"/>
    </source>
</evidence>
<dbReference type="InterPro" id="IPR006685">
    <property type="entry name" value="MscS_channel_2nd"/>
</dbReference>
<feature type="transmembrane region" description="Helical" evidence="5">
    <location>
        <begin position="60"/>
        <end position="86"/>
    </location>
</feature>
<evidence type="ECO:0000259" key="6">
    <source>
        <dbReference type="Pfam" id="PF00924"/>
    </source>
</evidence>
<dbReference type="AlphaFoldDB" id="A0A1I3KYQ2"/>
<evidence type="ECO:0000313" key="8">
    <source>
        <dbReference type="Proteomes" id="UP000242560"/>
    </source>
</evidence>
<dbReference type="EMBL" id="FORQ01000001">
    <property type="protein sequence ID" value="SFI77661.1"/>
    <property type="molecule type" value="Genomic_DNA"/>
</dbReference>
<keyword evidence="3 5" id="KW-1133">Transmembrane helix</keyword>
<keyword evidence="8" id="KW-1185">Reference proteome</keyword>
<dbReference type="Proteomes" id="UP000242560">
    <property type="component" value="Unassembled WGS sequence"/>
</dbReference>
<evidence type="ECO:0000256" key="2">
    <source>
        <dbReference type="ARBA" id="ARBA00022692"/>
    </source>
</evidence>
<dbReference type="PANTHER" id="PTHR30414">
    <property type="entry name" value="MINICONDUCTANCE MECHANOSENSITIVE CHANNEL YBDG"/>
    <property type="match status" value="1"/>
</dbReference>
<evidence type="ECO:0000256" key="4">
    <source>
        <dbReference type="ARBA" id="ARBA00023136"/>
    </source>
</evidence>
<dbReference type="GO" id="GO:0071470">
    <property type="term" value="P:cellular response to osmotic stress"/>
    <property type="evidence" value="ECO:0007669"/>
    <property type="project" value="InterPro"/>
</dbReference>
<dbReference type="SUPFAM" id="SSF50182">
    <property type="entry name" value="Sm-like ribonucleoproteins"/>
    <property type="match status" value="1"/>
</dbReference>
<proteinExistence type="predicted"/>
<feature type="transmembrane region" description="Helical" evidence="5">
    <location>
        <begin position="166"/>
        <end position="192"/>
    </location>
</feature>
<evidence type="ECO:0000256" key="1">
    <source>
        <dbReference type="ARBA" id="ARBA00004370"/>
    </source>
</evidence>
<dbReference type="InterPro" id="IPR030192">
    <property type="entry name" value="YbdG"/>
</dbReference>
<protein>
    <submittedName>
        <fullName evidence="7">Miniconductance mechanosensitive channel</fullName>
    </submittedName>
</protein>
<feature type="transmembrane region" description="Helical" evidence="5">
    <location>
        <begin position="198"/>
        <end position="218"/>
    </location>
</feature>
<name>A0A1I3KYQ2_9FLAO</name>
<gene>
    <name evidence="7" type="ORF">SAMN05421638_1097</name>
</gene>
<sequence>MLNVLINQGKTNGFLIFAAMNKELADTKDFLQNISDYIHFFVRENVPDTFVLLSQIFLKFLFFLAIIYVVDFLIKLVINTIFKLFFDKEKYPVLKSIYSARITNSLAHIGALLFGSYALFSIFYRHPKSHIFLERLIGLLIVIVIAQLLLRGVTATRNYFIIKKDYYKIIALNAVSQTINIFGIFVCSVIAISVMFGISGSAIVGSLGAITAVLVLVFRDTILGFVTGIHVATSKNLKVGDWIGIPKYNMEGTIVDLNLLTTKIENFDKTISTIPTYDFLTTEIKNLQVMSESNTRRIKRSIIFNIKSFKFLDEEALARLSKINLIKDYLHEMSEEIKKERNPLENSDLLINGRQLTNIGVFRVYALNFLKNNKRVDQNGTLMVRQLENTPQGMPLEIYCFTNDSAWESYEAIMADIFDHLMVASKDFDLEIMQFTKI</sequence>
<dbReference type="InterPro" id="IPR010920">
    <property type="entry name" value="LSM_dom_sf"/>
</dbReference>
<dbReference type="PANTHER" id="PTHR30414:SF0">
    <property type="entry name" value="MINICONDUCTANCE MECHANOSENSITIVE CHANNEL YBDG"/>
    <property type="match status" value="1"/>
</dbReference>
<dbReference type="InterPro" id="IPR023408">
    <property type="entry name" value="MscS_beta-dom_sf"/>
</dbReference>
<evidence type="ECO:0000256" key="3">
    <source>
        <dbReference type="ARBA" id="ARBA00022989"/>
    </source>
</evidence>
<evidence type="ECO:0000256" key="5">
    <source>
        <dbReference type="SAM" id="Phobius"/>
    </source>
</evidence>
<dbReference type="Gene3D" id="2.30.30.60">
    <property type="match status" value="1"/>
</dbReference>
<feature type="domain" description="Mechanosensitive ion channel MscS" evidence="6">
    <location>
        <begin position="220"/>
        <end position="288"/>
    </location>
</feature>